<feature type="domain" description="Pyrroline-5-carboxylate reductase catalytic N-terminal" evidence="3">
    <location>
        <begin position="15"/>
        <end position="110"/>
    </location>
</feature>
<accession>X6NT28</accession>
<sequence>MSGQGQTKLSSLRHVTFLGGGAMGNALAEGLVTSGVLPKGCRISISDPYTQPAAAKKHPNCVTAMTDNIKAIESSDLIFLCVKPNLIVPVMKQVAPHLKGSELIVSIAAGVQLSVVESILQKKQKVLRLMPNIPALVHCMAGGICAGKHATTEDVQFI</sequence>
<dbReference type="GO" id="GO:0055129">
    <property type="term" value="P:L-proline biosynthetic process"/>
    <property type="evidence" value="ECO:0007669"/>
    <property type="project" value="TreeGrafter"/>
</dbReference>
<dbReference type="Pfam" id="PF03807">
    <property type="entry name" value="F420_oxidored"/>
    <property type="match status" value="1"/>
</dbReference>
<dbReference type="InterPro" id="IPR036291">
    <property type="entry name" value="NAD(P)-bd_dom_sf"/>
</dbReference>
<organism evidence="4 5">
    <name type="scientific">Reticulomyxa filosa</name>
    <dbReference type="NCBI Taxonomy" id="46433"/>
    <lineage>
        <taxon>Eukaryota</taxon>
        <taxon>Sar</taxon>
        <taxon>Rhizaria</taxon>
        <taxon>Retaria</taxon>
        <taxon>Foraminifera</taxon>
        <taxon>Monothalamids</taxon>
        <taxon>Reticulomyxidae</taxon>
        <taxon>Reticulomyxa</taxon>
    </lineage>
</organism>
<reference evidence="4 5" key="1">
    <citation type="journal article" date="2013" name="Curr. Biol.">
        <title>The Genome of the Foraminiferan Reticulomyxa filosa.</title>
        <authorList>
            <person name="Glockner G."/>
            <person name="Hulsmann N."/>
            <person name="Schleicher M."/>
            <person name="Noegel A.A."/>
            <person name="Eichinger L."/>
            <person name="Gallinger C."/>
            <person name="Pawlowski J."/>
            <person name="Sierra R."/>
            <person name="Euteneuer U."/>
            <person name="Pillet L."/>
            <person name="Moustafa A."/>
            <person name="Platzer M."/>
            <person name="Groth M."/>
            <person name="Szafranski K."/>
            <person name="Schliwa M."/>
        </authorList>
    </citation>
    <scope>NUCLEOTIDE SEQUENCE [LARGE SCALE GENOMIC DNA]</scope>
</reference>
<evidence type="ECO:0000256" key="1">
    <source>
        <dbReference type="ARBA" id="ARBA00005525"/>
    </source>
</evidence>
<evidence type="ECO:0000313" key="4">
    <source>
        <dbReference type="EMBL" id="ETO28884.1"/>
    </source>
</evidence>
<keyword evidence="5" id="KW-1185">Reference proteome</keyword>
<evidence type="ECO:0000256" key="2">
    <source>
        <dbReference type="ARBA" id="ARBA00023002"/>
    </source>
</evidence>
<protein>
    <recommendedName>
        <fullName evidence="3">Pyrroline-5-carboxylate reductase catalytic N-terminal domain-containing protein</fullName>
    </recommendedName>
</protein>
<dbReference type="EMBL" id="ASPP01006410">
    <property type="protein sequence ID" value="ETO28884.1"/>
    <property type="molecule type" value="Genomic_DNA"/>
</dbReference>
<evidence type="ECO:0000259" key="3">
    <source>
        <dbReference type="Pfam" id="PF03807"/>
    </source>
</evidence>
<dbReference type="GO" id="GO:0004735">
    <property type="term" value="F:pyrroline-5-carboxylate reductase activity"/>
    <property type="evidence" value="ECO:0007669"/>
    <property type="project" value="TreeGrafter"/>
</dbReference>
<name>X6NT28_RETFI</name>
<dbReference type="OrthoDB" id="10263291at2759"/>
<dbReference type="PANTHER" id="PTHR11645">
    <property type="entry name" value="PYRROLINE-5-CARBOXYLATE REDUCTASE"/>
    <property type="match status" value="1"/>
</dbReference>
<dbReference type="InterPro" id="IPR028939">
    <property type="entry name" value="P5C_Rdtase_cat_N"/>
</dbReference>
<feature type="non-terminal residue" evidence="4">
    <location>
        <position position="158"/>
    </location>
</feature>
<comment type="caution">
    <text evidence="4">The sequence shown here is derived from an EMBL/GenBank/DDBJ whole genome shotgun (WGS) entry which is preliminary data.</text>
</comment>
<evidence type="ECO:0000313" key="5">
    <source>
        <dbReference type="Proteomes" id="UP000023152"/>
    </source>
</evidence>
<dbReference type="OMA" id="MAGGICA"/>
<dbReference type="Gene3D" id="3.40.50.720">
    <property type="entry name" value="NAD(P)-binding Rossmann-like Domain"/>
    <property type="match status" value="1"/>
</dbReference>
<keyword evidence="2" id="KW-0560">Oxidoreductase</keyword>
<dbReference type="PANTHER" id="PTHR11645:SF0">
    <property type="entry name" value="PYRROLINE-5-CARBOXYLATE REDUCTASE 3"/>
    <property type="match status" value="1"/>
</dbReference>
<gene>
    <name evidence="4" type="ORF">RFI_08242</name>
</gene>
<dbReference type="SUPFAM" id="SSF51735">
    <property type="entry name" value="NAD(P)-binding Rossmann-fold domains"/>
    <property type="match status" value="1"/>
</dbReference>
<dbReference type="Proteomes" id="UP000023152">
    <property type="component" value="Unassembled WGS sequence"/>
</dbReference>
<comment type="similarity">
    <text evidence="1">Belongs to the pyrroline-5-carboxylate reductase family.</text>
</comment>
<dbReference type="AlphaFoldDB" id="X6NT28"/>
<proteinExistence type="inferred from homology"/>